<gene>
    <name evidence="1" type="ORF">DFR45_102110</name>
</gene>
<protein>
    <submittedName>
        <fullName evidence="1">Phage host-nuclease inhibitor protein Gam</fullName>
    </submittedName>
</protein>
<keyword evidence="2" id="KW-1185">Reference proteome</keyword>
<reference evidence="1 2" key="1">
    <citation type="submission" date="2018-07" db="EMBL/GenBank/DDBJ databases">
        <title>Genomic Encyclopedia of Type Strains, Phase IV (KMG-IV): sequencing the most valuable type-strain genomes for metagenomic binning, comparative biology and taxonomic classification.</title>
        <authorList>
            <person name="Goeker M."/>
        </authorList>
    </citation>
    <scope>NUCLEOTIDE SEQUENCE [LARGE SCALE GENOMIC DNA]</scope>
    <source>
        <strain evidence="1 2">DSM 100911</strain>
    </source>
</reference>
<dbReference type="OrthoDB" id="8141487at2"/>
<dbReference type="InterPro" id="IPR009951">
    <property type="entry name" value="Host-nuc_inhib_Gam"/>
</dbReference>
<dbReference type="Proteomes" id="UP000252174">
    <property type="component" value="Unassembled WGS sequence"/>
</dbReference>
<sequence length="175" mass="19538">MATRIKNKTHAHVPQDRNECAQHIRQIGELQRDFERLRSDMNDQIATITQAFQPLLADRQQRIEALQAGVQAWCEAHRVELCGEADKRGKTANLVTGEVSWRLRPPSVAIRGADAVIETLLRMGLGRFVRTRYEPNKEAMLNEPDAVRGIAGINIVTGVEDFVIVPFEAAATVEG</sequence>
<evidence type="ECO:0000313" key="1">
    <source>
        <dbReference type="EMBL" id="RCX10709.1"/>
    </source>
</evidence>
<organism evidence="1 2">
    <name type="scientific">Extensimonas vulgaris</name>
    <dbReference type="NCBI Taxonomy" id="1031594"/>
    <lineage>
        <taxon>Bacteria</taxon>
        <taxon>Pseudomonadati</taxon>
        <taxon>Pseudomonadota</taxon>
        <taxon>Betaproteobacteria</taxon>
        <taxon>Burkholderiales</taxon>
        <taxon>Comamonadaceae</taxon>
        <taxon>Extensimonas</taxon>
    </lineage>
</organism>
<dbReference type="Gene3D" id="1.20.5.170">
    <property type="match status" value="1"/>
</dbReference>
<accession>A0A369AMU8</accession>
<dbReference type="GO" id="GO:0042262">
    <property type="term" value="P:DNA protection"/>
    <property type="evidence" value="ECO:0007669"/>
    <property type="project" value="InterPro"/>
</dbReference>
<name>A0A369AMU8_9BURK</name>
<dbReference type="AlphaFoldDB" id="A0A369AMU8"/>
<dbReference type="SUPFAM" id="SSF161266">
    <property type="entry name" value="Gam-like"/>
    <property type="match status" value="1"/>
</dbReference>
<dbReference type="Pfam" id="PF07352">
    <property type="entry name" value="Phage_Mu_Gam"/>
    <property type="match status" value="1"/>
</dbReference>
<evidence type="ECO:0000313" key="2">
    <source>
        <dbReference type="Proteomes" id="UP000252174"/>
    </source>
</evidence>
<proteinExistence type="predicted"/>
<dbReference type="RefSeq" id="WP_114482309.1">
    <property type="nucleotide sequence ID" value="NZ_QPJU01000002.1"/>
</dbReference>
<dbReference type="EMBL" id="QPJU01000002">
    <property type="protein sequence ID" value="RCX10709.1"/>
    <property type="molecule type" value="Genomic_DNA"/>
</dbReference>
<comment type="caution">
    <text evidence="1">The sequence shown here is derived from an EMBL/GenBank/DDBJ whole genome shotgun (WGS) entry which is preliminary data.</text>
</comment>
<dbReference type="GO" id="GO:0003690">
    <property type="term" value="F:double-stranded DNA binding"/>
    <property type="evidence" value="ECO:0007669"/>
    <property type="project" value="InterPro"/>
</dbReference>